<dbReference type="InterPro" id="IPR000551">
    <property type="entry name" value="MerR-type_HTH_dom"/>
</dbReference>
<gene>
    <name evidence="6" type="ORF">FC756_14520</name>
</gene>
<dbReference type="InterPro" id="IPR009061">
    <property type="entry name" value="DNA-bd_dom_put_sf"/>
</dbReference>
<dbReference type="Proteomes" id="UP000308744">
    <property type="component" value="Unassembled WGS sequence"/>
</dbReference>
<evidence type="ECO:0000313" key="7">
    <source>
        <dbReference type="Proteomes" id="UP000308744"/>
    </source>
</evidence>
<evidence type="ECO:0000259" key="5">
    <source>
        <dbReference type="PROSITE" id="PS50937"/>
    </source>
</evidence>
<sequence length="87" mass="10388">MGRRRSDEVIFNSDYVSISELVRITGIRYSTIKYYTEEGMVPFEQEEFNLTRRYPRVMAVERLNEISTLRKRGFSIPKVKELLSIDY</sequence>
<dbReference type="GO" id="GO:0003677">
    <property type="term" value="F:DNA binding"/>
    <property type="evidence" value="ECO:0007669"/>
    <property type="project" value="UniProtKB-KW"/>
</dbReference>
<dbReference type="GO" id="GO:0003700">
    <property type="term" value="F:DNA-binding transcription factor activity"/>
    <property type="evidence" value="ECO:0007669"/>
    <property type="project" value="InterPro"/>
</dbReference>
<dbReference type="Gene3D" id="1.10.1660.10">
    <property type="match status" value="1"/>
</dbReference>
<feature type="domain" description="HTH merR-type" evidence="5">
    <location>
        <begin position="15"/>
        <end position="85"/>
    </location>
</feature>
<dbReference type="AlphaFoldDB" id="A0A4U2YY83"/>
<dbReference type="RefSeq" id="WP_107896615.1">
    <property type="nucleotide sequence ID" value="NZ_PYWM01000022.1"/>
</dbReference>
<dbReference type="SUPFAM" id="SSF46955">
    <property type="entry name" value="Putative DNA-binding domain"/>
    <property type="match status" value="1"/>
</dbReference>
<dbReference type="Pfam" id="PF13411">
    <property type="entry name" value="MerR_1"/>
    <property type="match status" value="1"/>
</dbReference>
<proteinExistence type="predicted"/>
<keyword evidence="7" id="KW-1185">Reference proteome</keyword>
<protein>
    <submittedName>
        <fullName evidence="6">MerR family transcriptional regulator</fullName>
    </submittedName>
</protein>
<organism evidence="6 7">
    <name type="scientific">Lysinibacillus mangiferihumi</name>
    <dbReference type="NCBI Taxonomy" id="1130819"/>
    <lineage>
        <taxon>Bacteria</taxon>
        <taxon>Bacillati</taxon>
        <taxon>Bacillota</taxon>
        <taxon>Bacilli</taxon>
        <taxon>Bacillales</taxon>
        <taxon>Bacillaceae</taxon>
        <taxon>Lysinibacillus</taxon>
    </lineage>
</organism>
<keyword evidence="3" id="KW-0238">DNA-binding</keyword>
<reference evidence="6 7" key="1">
    <citation type="submission" date="2019-04" db="EMBL/GenBank/DDBJ databases">
        <title>Lysinibacillus genome sequencing.</title>
        <authorList>
            <person name="Dunlap C."/>
        </authorList>
    </citation>
    <scope>NUCLEOTIDE SEQUENCE [LARGE SCALE GENOMIC DNA]</scope>
    <source>
        <strain evidence="6 7">CCTCC AB 2010389</strain>
    </source>
</reference>
<dbReference type="SMART" id="SM00422">
    <property type="entry name" value="HTH_MERR"/>
    <property type="match status" value="1"/>
</dbReference>
<dbReference type="PANTHER" id="PTHR30204:SF69">
    <property type="entry name" value="MERR-FAMILY TRANSCRIPTIONAL REGULATOR"/>
    <property type="match status" value="1"/>
</dbReference>
<dbReference type="InterPro" id="IPR047057">
    <property type="entry name" value="MerR_fam"/>
</dbReference>
<accession>A0A4U2YY83</accession>
<dbReference type="PANTHER" id="PTHR30204">
    <property type="entry name" value="REDOX-CYCLING DRUG-SENSING TRANSCRIPTIONAL ACTIVATOR SOXR"/>
    <property type="match status" value="1"/>
</dbReference>
<evidence type="ECO:0000256" key="2">
    <source>
        <dbReference type="ARBA" id="ARBA00023015"/>
    </source>
</evidence>
<keyword evidence="4" id="KW-0804">Transcription</keyword>
<name>A0A4U2YY83_9BACI</name>
<comment type="caution">
    <text evidence="6">The sequence shown here is derived from an EMBL/GenBank/DDBJ whole genome shotgun (WGS) entry which is preliminary data.</text>
</comment>
<keyword evidence="2" id="KW-0805">Transcription regulation</keyword>
<evidence type="ECO:0000256" key="1">
    <source>
        <dbReference type="ARBA" id="ARBA00022491"/>
    </source>
</evidence>
<evidence type="ECO:0000256" key="4">
    <source>
        <dbReference type="ARBA" id="ARBA00023163"/>
    </source>
</evidence>
<dbReference type="EMBL" id="SZPU01000056">
    <property type="protein sequence ID" value="TKI66637.1"/>
    <property type="molecule type" value="Genomic_DNA"/>
</dbReference>
<keyword evidence="1" id="KW-0678">Repressor</keyword>
<evidence type="ECO:0000256" key="3">
    <source>
        <dbReference type="ARBA" id="ARBA00023125"/>
    </source>
</evidence>
<evidence type="ECO:0000313" key="6">
    <source>
        <dbReference type="EMBL" id="TKI66637.1"/>
    </source>
</evidence>
<dbReference type="PROSITE" id="PS50937">
    <property type="entry name" value="HTH_MERR_2"/>
    <property type="match status" value="1"/>
</dbReference>